<protein>
    <recommendedName>
        <fullName evidence="3">ATP-binding protein</fullName>
    </recommendedName>
</protein>
<dbReference type="InterPro" id="IPR027417">
    <property type="entry name" value="P-loop_NTPase"/>
</dbReference>
<accession>A0A4V0Z8E5</accession>
<evidence type="ECO:0000313" key="1">
    <source>
        <dbReference type="EMBL" id="QBF00019.1"/>
    </source>
</evidence>
<name>A0A4V0Z8E5_9FIRM</name>
<evidence type="ECO:0008006" key="3">
    <source>
        <dbReference type="Google" id="ProtNLM"/>
    </source>
</evidence>
<reference evidence="1 2" key="1">
    <citation type="submission" date="2019-01" db="EMBL/GenBank/DDBJ databases">
        <title>PMF-metabolizing Aryl O-demethylase.</title>
        <authorList>
            <person name="Kim M."/>
        </authorList>
    </citation>
    <scope>NUCLEOTIDE SEQUENCE [LARGE SCALE GENOMIC DNA]</scope>
    <source>
        <strain evidence="1 2">PMF1</strain>
    </source>
</reference>
<dbReference type="AlphaFoldDB" id="A0A4V0Z8E5"/>
<dbReference type="SUPFAM" id="SSF52540">
    <property type="entry name" value="P-loop containing nucleoside triphosphate hydrolases"/>
    <property type="match status" value="1"/>
</dbReference>
<dbReference type="EMBL" id="CP035945">
    <property type="protein sequence ID" value="QBF00019.1"/>
    <property type="molecule type" value="Genomic_DNA"/>
</dbReference>
<dbReference type="KEGG" id="bpro:PMF13cell1_05614"/>
<dbReference type="RefSeq" id="WP_130182900.1">
    <property type="nucleotide sequence ID" value="NZ_CP035945.1"/>
</dbReference>
<evidence type="ECO:0000313" key="2">
    <source>
        <dbReference type="Proteomes" id="UP000289794"/>
    </source>
</evidence>
<proteinExistence type="predicted"/>
<sequence length="383" mass="43490">MEIIKGKIPCAKKVVVYGPEGIGKSTFASRFPDPVFIDTEGSTSSMDVARFPKATSWQMLLDQIDYVRTHPETCKTLVIDTIDWAEQMCVESICNKHQKSGIEDFGYGNGYVYTKEEFGRFLNKLSEIVEAGIHVVLTAHAQIRKFEQPDELGAYDRWELKLGKKTSSQTSPLVKEWADMLLFANYKTISVAVDDKGKKHKAQGGRRVMYTAHHPCWDAKNRYGLPEEVPFEYESIAHIIGEAAPVQKQTSQPGPPVSQPEPQANARYNEQFRDVESNTAEGVPAQTAQQMNLPLNEPDPPKEKLFPPQDPQIPKELRDLMETNHVDEWDIQNVVAARGYFPNDMPIRDYPPDFISGVLVAAWEQVFNMIKEMREKQEIPFEI</sequence>
<dbReference type="Gene3D" id="3.40.50.300">
    <property type="entry name" value="P-loop containing nucleotide triphosphate hydrolases"/>
    <property type="match status" value="1"/>
</dbReference>
<dbReference type="Pfam" id="PF13479">
    <property type="entry name" value="AAA_24"/>
    <property type="match status" value="1"/>
</dbReference>
<gene>
    <name evidence="1" type="ORF">PMF13cell1_05614</name>
</gene>
<dbReference type="Proteomes" id="UP000289794">
    <property type="component" value="Chromosome"/>
</dbReference>
<organism evidence="1 2">
    <name type="scientific">Blautia producta</name>
    <dbReference type="NCBI Taxonomy" id="33035"/>
    <lineage>
        <taxon>Bacteria</taxon>
        <taxon>Bacillati</taxon>
        <taxon>Bacillota</taxon>
        <taxon>Clostridia</taxon>
        <taxon>Lachnospirales</taxon>
        <taxon>Lachnospiraceae</taxon>
        <taxon>Blautia</taxon>
    </lineage>
</organism>